<comment type="catalytic activity">
    <reaction evidence="8">
        <text>L-seryl-tRNA(Sec) + selenophosphate + H(+) = L-selenocysteinyl-tRNA(Sec) + phosphate</text>
        <dbReference type="Rhea" id="RHEA:22728"/>
        <dbReference type="Rhea" id="RHEA-COMP:9742"/>
        <dbReference type="Rhea" id="RHEA-COMP:9743"/>
        <dbReference type="ChEBI" id="CHEBI:15378"/>
        <dbReference type="ChEBI" id="CHEBI:16144"/>
        <dbReference type="ChEBI" id="CHEBI:43474"/>
        <dbReference type="ChEBI" id="CHEBI:78533"/>
        <dbReference type="ChEBI" id="CHEBI:78573"/>
        <dbReference type="EC" id="2.9.1.1"/>
    </reaction>
</comment>
<dbReference type="HAMAP" id="MF_00423">
    <property type="entry name" value="SelA"/>
    <property type="match status" value="1"/>
</dbReference>
<evidence type="ECO:0000256" key="5">
    <source>
        <dbReference type="ARBA" id="ARBA00022917"/>
    </source>
</evidence>
<keyword evidence="5 8" id="KW-0648">Protein biosynthesis</keyword>
<evidence type="ECO:0000256" key="3">
    <source>
        <dbReference type="ARBA" id="ARBA00022679"/>
    </source>
</evidence>
<dbReference type="OrthoDB" id="9787096at2"/>
<evidence type="ECO:0000256" key="9">
    <source>
        <dbReference type="PIRSR" id="PIRSR618319-50"/>
    </source>
</evidence>
<comment type="similarity">
    <text evidence="7 8">Belongs to the SelA family.</text>
</comment>
<dbReference type="GO" id="GO:0004125">
    <property type="term" value="F:L-seryl-tRNA(Sec) selenium transferase activity"/>
    <property type="evidence" value="ECO:0007669"/>
    <property type="project" value="UniProtKB-UniRule"/>
</dbReference>
<feature type="modified residue" description="N6-(pyridoxal phosphate)lysine" evidence="8 9">
    <location>
        <position position="287"/>
    </location>
</feature>
<comment type="subcellular location">
    <subcellularLocation>
        <location evidence="8">Cytoplasm</location>
    </subcellularLocation>
</comment>
<dbReference type="SUPFAM" id="SSF53383">
    <property type="entry name" value="PLP-dependent transferases"/>
    <property type="match status" value="1"/>
</dbReference>
<proteinExistence type="inferred from homology"/>
<dbReference type="Gene3D" id="3.90.1150.180">
    <property type="match status" value="1"/>
</dbReference>
<evidence type="ECO:0000256" key="7">
    <source>
        <dbReference type="ARBA" id="ARBA00044507"/>
    </source>
</evidence>
<accession>A0A2N6SNC9</accession>
<comment type="function">
    <text evidence="8">Converts seryl-tRNA(Sec) to selenocysteinyl-tRNA(Sec) required for selenoprotein biosynthesis.</text>
</comment>
<evidence type="ECO:0000256" key="6">
    <source>
        <dbReference type="ARBA" id="ARBA00023266"/>
    </source>
</evidence>
<dbReference type="InterPro" id="IPR015424">
    <property type="entry name" value="PyrdxlP-dep_Trfase"/>
</dbReference>
<keyword evidence="3 8" id="KW-0808">Transferase</keyword>
<evidence type="ECO:0000256" key="2">
    <source>
        <dbReference type="ARBA" id="ARBA00022490"/>
    </source>
</evidence>
<evidence type="ECO:0000256" key="8">
    <source>
        <dbReference type="HAMAP-Rule" id="MF_00423"/>
    </source>
</evidence>
<evidence type="ECO:0000256" key="4">
    <source>
        <dbReference type="ARBA" id="ARBA00022898"/>
    </source>
</evidence>
<sequence length="457" mass="50376">MQNILRQLPSVNELMQLINASHLSHEQIKDAIQEVLKETREGILSKDIQKVDLTKLQDQIEEHLRLKENQTLQPVINGTGTILHTNLGRSLLAKEAVEAVDRIVTNYSNLEYDLTKGERGSRYNYTKELLLELTGAEDVLVVNNNAAAVLLVLTTFAKGKEVLISRGELVEIGGSFRIPDVISSTGALLHEVGATNKTSLKDYEKGINDETGALLKVHPSNYQLIGFTEKPTDEELVTLAHEHNLPIFNDLGSGLLYDLQSFGLSYEPTIAQLVKAGYDLVMFSGDKLLGGPQAGIIVGKTKWINQLKKEPLLRALRVDKMTLAALEATLKLYKDPQTAFSQIPTLSMIQGQKVKEKAEQLVEKLNELPKVKGTLVQGTSKIGGGAYPADTLDSWHVCVEIEGFTANELAHALRGSQPSIISIIYNDHVHLDTRTLTQEDLTVIQTAIEKLTHKGAK</sequence>
<keyword evidence="11" id="KW-1185">Reference proteome</keyword>
<dbReference type="UniPathway" id="UPA00906">
    <property type="reaction ID" value="UER00896"/>
</dbReference>
<reference evidence="10 11" key="1">
    <citation type="submission" date="2017-09" db="EMBL/GenBank/DDBJ databases">
        <title>Bacterial strain isolated from the female urinary microbiota.</title>
        <authorList>
            <person name="Thomas-White K."/>
            <person name="Kumar N."/>
            <person name="Forster S."/>
            <person name="Putonti C."/>
            <person name="Lawley T."/>
            <person name="Wolfe A.J."/>
        </authorList>
    </citation>
    <scope>NUCLEOTIDE SEQUENCE [LARGE SCALE GENOMIC DNA]</scope>
    <source>
        <strain evidence="10 11">UMB0852</strain>
    </source>
</reference>
<dbReference type="GO" id="GO:0001717">
    <property type="term" value="P:conversion of seryl-tRNAsec to selenocys-tRNAsec"/>
    <property type="evidence" value="ECO:0007669"/>
    <property type="project" value="UniProtKB-UniRule"/>
</dbReference>
<dbReference type="GO" id="GO:0005737">
    <property type="term" value="C:cytoplasm"/>
    <property type="evidence" value="ECO:0007669"/>
    <property type="project" value="UniProtKB-SubCell"/>
</dbReference>
<gene>
    <name evidence="8" type="primary">selA</name>
    <name evidence="10" type="ORF">CJ205_03470</name>
</gene>
<protein>
    <recommendedName>
        <fullName evidence="8">L-seryl-tRNA(Sec) selenium transferase</fullName>
        <ecNumber evidence="8">2.9.1.1</ecNumber>
    </recommendedName>
    <alternativeName>
        <fullName evidence="8">Selenocysteine synthase</fullName>
        <shortName evidence="8">Sec synthase</shortName>
    </alternativeName>
    <alternativeName>
        <fullName evidence="8">Selenocysteinyl-tRNA(Sec) synthase</fullName>
    </alternativeName>
</protein>
<dbReference type="Pfam" id="PF03841">
    <property type="entry name" value="SelA"/>
    <property type="match status" value="1"/>
</dbReference>
<keyword evidence="2 8" id="KW-0963">Cytoplasm</keyword>
<evidence type="ECO:0000313" key="11">
    <source>
        <dbReference type="Proteomes" id="UP000235682"/>
    </source>
</evidence>
<dbReference type="AlphaFoldDB" id="A0A2N6SNC9"/>
<keyword evidence="4 8" id="KW-0663">Pyridoxal phosphate</keyword>
<keyword evidence="6 8" id="KW-0711">Selenium</keyword>
<organism evidence="10 11">
    <name type="scientific">Dolosicoccus paucivorans</name>
    <dbReference type="NCBI Taxonomy" id="84521"/>
    <lineage>
        <taxon>Bacteria</taxon>
        <taxon>Bacillati</taxon>
        <taxon>Bacillota</taxon>
        <taxon>Bacilli</taxon>
        <taxon>Lactobacillales</taxon>
        <taxon>Aerococcaceae</taxon>
        <taxon>Dolosicoccus</taxon>
    </lineage>
</organism>
<dbReference type="GO" id="GO:0001514">
    <property type="term" value="P:selenocysteine incorporation"/>
    <property type="evidence" value="ECO:0007669"/>
    <property type="project" value="UniProtKB-UniRule"/>
</dbReference>
<dbReference type="InterPro" id="IPR015421">
    <property type="entry name" value="PyrdxlP-dep_Trfase_major"/>
</dbReference>
<dbReference type="InterPro" id="IPR018319">
    <property type="entry name" value="SelA-like"/>
</dbReference>
<dbReference type="PANTHER" id="PTHR32328:SF0">
    <property type="entry name" value="L-SERYL-TRNA(SEC) SELENIUM TRANSFERASE"/>
    <property type="match status" value="1"/>
</dbReference>
<dbReference type="InterPro" id="IPR004534">
    <property type="entry name" value="SelA_trans"/>
</dbReference>
<dbReference type="RefSeq" id="WP_102227626.1">
    <property type="nucleotide sequence ID" value="NZ_PNFY01000011.1"/>
</dbReference>
<dbReference type="STRING" id="84521.SAMN04487994_10706"/>
<dbReference type="NCBIfam" id="TIGR00474">
    <property type="entry name" value="selA"/>
    <property type="match status" value="1"/>
</dbReference>
<dbReference type="EC" id="2.9.1.1" evidence="8"/>
<name>A0A2N6SNC9_9LACT</name>
<comment type="pathway">
    <text evidence="8">Aminoacyl-tRNA biosynthesis; selenocysteinyl-tRNA(Sec) biosynthesis; selenocysteinyl-tRNA(Sec) from L-seryl-tRNA(Sec) (bacterial route): step 1/1.</text>
</comment>
<dbReference type="Gene3D" id="3.40.640.10">
    <property type="entry name" value="Type I PLP-dependent aspartate aminotransferase-like (Major domain)"/>
    <property type="match status" value="1"/>
</dbReference>
<evidence type="ECO:0000256" key="1">
    <source>
        <dbReference type="ARBA" id="ARBA00001933"/>
    </source>
</evidence>
<comment type="caution">
    <text evidence="10">The sequence shown here is derived from an EMBL/GenBank/DDBJ whole genome shotgun (WGS) entry which is preliminary data.</text>
</comment>
<dbReference type="PANTHER" id="PTHR32328">
    <property type="entry name" value="L-SERYL-TRNA(SEC) SELENIUM TRANSFERASE"/>
    <property type="match status" value="1"/>
</dbReference>
<dbReference type="EMBL" id="PNHE01000010">
    <property type="protein sequence ID" value="PMC58573.1"/>
    <property type="molecule type" value="Genomic_DNA"/>
</dbReference>
<evidence type="ECO:0000313" key="10">
    <source>
        <dbReference type="EMBL" id="PMC58573.1"/>
    </source>
</evidence>
<dbReference type="Proteomes" id="UP000235682">
    <property type="component" value="Unassembled WGS sequence"/>
</dbReference>
<comment type="cofactor">
    <cofactor evidence="1 8 9">
        <name>pyridoxal 5'-phosphate</name>
        <dbReference type="ChEBI" id="CHEBI:597326"/>
    </cofactor>
</comment>